<feature type="compositionally biased region" description="Basic and acidic residues" evidence="1">
    <location>
        <begin position="27"/>
        <end position="37"/>
    </location>
</feature>
<dbReference type="AlphaFoldDB" id="A0AAE0ELK3"/>
<feature type="region of interest" description="Disordered" evidence="1">
    <location>
        <begin position="18"/>
        <end position="68"/>
    </location>
</feature>
<dbReference type="EMBL" id="LGRX02035876">
    <property type="protein sequence ID" value="KAK3232836.1"/>
    <property type="molecule type" value="Genomic_DNA"/>
</dbReference>
<protein>
    <submittedName>
        <fullName evidence="2">Uncharacterized protein</fullName>
    </submittedName>
</protein>
<accession>A0AAE0ELK3</accession>
<sequence length="129" mass="13214">MSSKKFTTIHLQIPKTKSFSNWGSRGIEQKAEGREGASADVSSLSNRGSHGIEQEAEGREGASTDASSLKNWGSRIELQAGFGTLSTTVHAQLLQVVGSVAAAAAQGCDAVRTSAAASGYGGVATMGEL</sequence>
<dbReference type="Proteomes" id="UP001190700">
    <property type="component" value="Unassembled WGS sequence"/>
</dbReference>
<comment type="caution">
    <text evidence="2">The sequence shown here is derived from an EMBL/GenBank/DDBJ whole genome shotgun (WGS) entry which is preliminary data.</text>
</comment>
<name>A0AAE0ELK3_9CHLO</name>
<evidence type="ECO:0000256" key="1">
    <source>
        <dbReference type="SAM" id="MobiDB-lite"/>
    </source>
</evidence>
<proteinExistence type="predicted"/>
<evidence type="ECO:0000313" key="3">
    <source>
        <dbReference type="Proteomes" id="UP001190700"/>
    </source>
</evidence>
<gene>
    <name evidence="2" type="ORF">CYMTET_56837</name>
</gene>
<keyword evidence="3" id="KW-1185">Reference proteome</keyword>
<organism evidence="2 3">
    <name type="scientific">Cymbomonas tetramitiformis</name>
    <dbReference type="NCBI Taxonomy" id="36881"/>
    <lineage>
        <taxon>Eukaryota</taxon>
        <taxon>Viridiplantae</taxon>
        <taxon>Chlorophyta</taxon>
        <taxon>Pyramimonadophyceae</taxon>
        <taxon>Pyramimonadales</taxon>
        <taxon>Pyramimonadaceae</taxon>
        <taxon>Cymbomonas</taxon>
    </lineage>
</organism>
<reference evidence="2 3" key="1">
    <citation type="journal article" date="2015" name="Genome Biol. Evol.">
        <title>Comparative Genomics of a Bacterivorous Green Alga Reveals Evolutionary Causalities and Consequences of Phago-Mixotrophic Mode of Nutrition.</title>
        <authorList>
            <person name="Burns J.A."/>
            <person name="Paasch A."/>
            <person name="Narechania A."/>
            <person name="Kim E."/>
        </authorList>
    </citation>
    <scope>NUCLEOTIDE SEQUENCE [LARGE SCALE GENOMIC DNA]</scope>
    <source>
        <strain evidence="2 3">PLY_AMNH</strain>
    </source>
</reference>
<feature type="compositionally biased region" description="Basic and acidic residues" evidence="1">
    <location>
        <begin position="50"/>
        <end position="62"/>
    </location>
</feature>
<evidence type="ECO:0000313" key="2">
    <source>
        <dbReference type="EMBL" id="KAK3232836.1"/>
    </source>
</evidence>